<dbReference type="InterPro" id="IPR021717">
    <property type="entry name" value="Nucleoporin_Nup160"/>
</dbReference>
<dbReference type="GO" id="GO:0017056">
    <property type="term" value="F:structural constituent of nuclear pore"/>
    <property type="evidence" value="ECO:0007669"/>
    <property type="project" value="TreeGrafter"/>
</dbReference>
<proteinExistence type="predicted"/>
<dbReference type="Pfam" id="PF11715">
    <property type="entry name" value="Beta-prop_Nup120_160"/>
    <property type="match status" value="1"/>
</dbReference>
<protein>
    <submittedName>
        <fullName evidence="8">Nucleoporin Nup120/160-domain-containing protein</fullName>
    </submittedName>
</protein>
<dbReference type="SUPFAM" id="SSF50978">
    <property type="entry name" value="WD40 repeat-like"/>
    <property type="match status" value="1"/>
</dbReference>
<feature type="domain" description="Nucleoporin Nup120 helical" evidence="6">
    <location>
        <begin position="621"/>
        <end position="753"/>
    </location>
</feature>
<keyword evidence="2" id="KW-0813">Transport</keyword>
<comment type="caution">
    <text evidence="8">The sequence shown here is derived from an EMBL/GenBank/DDBJ whole genome shotgun (WGS) entry which is preliminary data.</text>
</comment>
<gene>
    <name evidence="8" type="ORF">QBC33DRAFT_546625</name>
</gene>
<dbReference type="GO" id="GO:0005643">
    <property type="term" value="C:nuclear pore"/>
    <property type="evidence" value="ECO:0007669"/>
    <property type="project" value="TreeGrafter"/>
</dbReference>
<dbReference type="GeneID" id="85311861"/>
<feature type="compositionally biased region" description="Acidic residues" evidence="4">
    <location>
        <begin position="1237"/>
        <end position="1251"/>
    </location>
</feature>
<reference evidence="8" key="1">
    <citation type="submission" date="2023-06" db="EMBL/GenBank/DDBJ databases">
        <title>Genome-scale phylogeny and comparative genomics of the fungal order Sordariales.</title>
        <authorList>
            <consortium name="Lawrence Berkeley National Laboratory"/>
            <person name="Hensen N."/>
            <person name="Bonometti L."/>
            <person name="Westerberg I."/>
            <person name="Brannstrom I.O."/>
            <person name="Guillou S."/>
            <person name="Cros-Aarteil S."/>
            <person name="Calhoun S."/>
            <person name="Haridas S."/>
            <person name="Kuo A."/>
            <person name="Mondo S."/>
            <person name="Pangilinan J."/>
            <person name="Riley R."/>
            <person name="Labutti K."/>
            <person name="Andreopoulos B."/>
            <person name="Lipzen A."/>
            <person name="Chen C."/>
            <person name="Yanf M."/>
            <person name="Daum C."/>
            <person name="Ng V."/>
            <person name="Clum A."/>
            <person name="Steindorff A."/>
            <person name="Ohm R."/>
            <person name="Martin F."/>
            <person name="Silar P."/>
            <person name="Natvig D."/>
            <person name="Lalanne C."/>
            <person name="Gautier V."/>
            <person name="Ament-Velasquez S.L."/>
            <person name="Kruys A."/>
            <person name="Hutchinson M.I."/>
            <person name="Powell A.J."/>
            <person name="Barry K."/>
            <person name="Miller A.N."/>
            <person name="Grigoriev I.V."/>
            <person name="Debuchy R."/>
            <person name="Gladieux P."/>
            <person name="Thoren M.H."/>
            <person name="Johannesson H."/>
        </authorList>
    </citation>
    <scope>NUCLEOTIDE SEQUENCE</scope>
    <source>
        <strain evidence="8">8032-3</strain>
    </source>
</reference>
<comment type="subcellular location">
    <subcellularLocation>
        <location evidence="1">Nucleus</location>
    </subcellularLocation>
</comment>
<evidence type="ECO:0000259" key="6">
    <source>
        <dbReference type="Pfam" id="PF21486"/>
    </source>
</evidence>
<dbReference type="AlphaFoldDB" id="A0AAJ0BX00"/>
<dbReference type="InterPro" id="IPR059141">
    <property type="entry name" value="Beta-prop_Nup120_160"/>
</dbReference>
<keyword evidence="9" id="KW-1185">Reference proteome</keyword>
<evidence type="ECO:0000259" key="5">
    <source>
        <dbReference type="Pfam" id="PF11715"/>
    </source>
</evidence>
<evidence type="ECO:0000256" key="4">
    <source>
        <dbReference type="SAM" id="MobiDB-lite"/>
    </source>
</evidence>
<dbReference type="Pfam" id="PF21486">
    <property type="entry name" value="NUP120_helical"/>
    <property type="match status" value="1"/>
</dbReference>
<keyword evidence="3" id="KW-0539">Nucleus</keyword>
<sequence>MTSRDVLFRYKETRLNLEPASASSVIEIRVPSPSSHGRSNSQRTNGSRRSAEADEQAWRARSLATASSLFRRKHHHQGSPRSFLWRVLENNTVLSIRAADVCQQNRDSDAPLVLNLRFPSPIRDSCIGFSDPADHDALIVFVVDHANVLHSLTLRPDLFRKRSAVENGLGEAYKSYSPPGFGFKHPHRLVAVNPDQVIVTMHDGGILRFDRNLSQHAAINGPWKETIYNVAGWGQSLRGLVPFQRNPTIRHDKVNMELTAATSTAITSMGRDDTSFLFTICLDHRMRVWDVRTGQILYTGDILNAKRDPNEVGKWTIDPSQNNLVRILDTAYGQSLAVTYSPLGAGEFKFWKVKSNDQGSILVADLFPKDHLVPPAPSSSDVWTLADFGVASQEAGPELWTLWKNNTTYRVQTLQLRPKDSAGPWSDGWKGVRIENAVPYAQTSGPCDPTDSSERWLNEIFFPGRFPKATLETALAIYEKGVAGPARETPSRSGKSLAQSICSVVGSVPTLERNSAGRMDYEKYRANSEVHWRRFYRLLSELDKQRGEALSLVLDPEVGMIWVVCADCLAAIRHCSNLELVCHNLAAPEKNREDIAALVQAGLTFLESFPDGMWQLSRATLLSQMFEDSGQTDEERLQFFSDKAAFWRQISEEDCASVVDSLGHNFRIVTPRLYEDLFDLVTADPDENSRELQQAFTKFGGKLIVRAIQDMAELHWQILFSQLILLVHMEFEFENEKDALHSRVDVGSTYRQIVDALRRLEHIKWMARTEISLPASKERSGSVSGSVSPANSKRSNSDETHVITVLEALVGHLLGLPETDDQPLLTRITGMVTNLCAPDSDIEFLPHLHQCFLLKVDRADLALELSPFADQDPFSTYVQGRVFLALNDYDAAAFHFKKAAVGLSISMRHVERHSSRLLDEMEWNLLNSGLPNYYSHIVNLYDKQKAYSFVIEFARLALQFAGPSSGSSGDETSSSSSSLSSAVRKEMLSRLFIASAAISQFDTAHSTILAMGDDEAVQRSYLKRLVERMCETGQNKELVALPFSGLQDRVDAILLDKCRQARDVARGVPYHQVLYAWRVSRNDYRGGAAVLLDRLQKLRRMGEGDRLSGGGGDGEEDTLDTLVTRQYLLLINALSCLDPKQAFILEDLPGGGAERRKTGAQAGDEEDPYLEEIKAVVGGGGRDTRVERLAKIVARGGGPGDDAERRVVTLGDVRRQYQEELDRIVAIQNDEYAYAPAEEDDDNEDGMDVTA</sequence>
<feature type="compositionally biased region" description="Polar residues" evidence="4">
    <location>
        <begin position="32"/>
        <end position="48"/>
    </location>
</feature>
<dbReference type="PANTHER" id="PTHR21286">
    <property type="entry name" value="NUCLEAR PORE COMPLEX PROTEIN NUP160"/>
    <property type="match status" value="1"/>
</dbReference>
<feature type="domain" description="Nucleoporin nup120-like HEAT repeat" evidence="7">
    <location>
        <begin position="850"/>
        <end position="1031"/>
    </location>
</feature>
<dbReference type="Pfam" id="PF23300">
    <property type="entry name" value="HEAT_Nup120"/>
    <property type="match status" value="1"/>
</dbReference>
<evidence type="ECO:0000256" key="2">
    <source>
        <dbReference type="ARBA" id="ARBA00022448"/>
    </source>
</evidence>
<dbReference type="Proteomes" id="UP001244011">
    <property type="component" value="Unassembled WGS sequence"/>
</dbReference>
<feature type="domain" description="Nucleoporin Nup120/160 beta-propeller" evidence="5">
    <location>
        <begin position="81"/>
        <end position="579"/>
    </location>
</feature>
<dbReference type="PANTHER" id="PTHR21286:SF0">
    <property type="entry name" value="NUCLEAR PORE COMPLEX PROTEIN NUP160"/>
    <property type="match status" value="1"/>
</dbReference>
<evidence type="ECO:0000313" key="9">
    <source>
        <dbReference type="Proteomes" id="UP001244011"/>
    </source>
</evidence>
<evidence type="ECO:0000259" key="7">
    <source>
        <dbReference type="Pfam" id="PF23300"/>
    </source>
</evidence>
<name>A0AAJ0BX00_9PEZI</name>
<evidence type="ECO:0000313" key="8">
    <source>
        <dbReference type="EMBL" id="KAK1764617.1"/>
    </source>
</evidence>
<evidence type="ECO:0000256" key="3">
    <source>
        <dbReference type="ARBA" id="ARBA00023242"/>
    </source>
</evidence>
<dbReference type="RefSeq" id="XP_060280830.1">
    <property type="nucleotide sequence ID" value="XM_060428674.1"/>
</dbReference>
<feature type="region of interest" description="Disordered" evidence="4">
    <location>
        <begin position="1232"/>
        <end position="1251"/>
    </location>
</feature>
<feature type="region of interest" description="Disordered" evidence="4">
    <location>
        <begin position="27"/>
        <end position="57"/>
    </location>
</feature>
<accession>A0AAJ0BX00</accession>
<organism evidence="8 9">
    <name type="scientific">Phialemonium atrogriseum</name>
    <dbReference type="NCBI Taxonomy" id="1093897"/>
    <lineage>
        <taxon>Eukaryota</taxon>
        <taxon>Fungi</taxon>
        <taxon>Dikarya</taxon>
        <taxon>Ascomycota</taxon>
        <taxon>Pezizomycotina</taxon>
        <taxon>Sordariomycetes</taxon>
        <taxon>Sordariomycetidae</taxon>
        <taxon>Cephalothecales</taxon>
        <taxon>Cephalothecaceae</taxon>
        <taxon>Phialemonium</taxon>
    </lineage>
</organism>
<dbReference type="InterPro" id="IPR048884">
    <property type="entry name" value="Nup120_helical"/>
</dbReference>
<feature type="region of interest" description="Disordered" evidence="4">
    <location>
        <begin position="776"/>
        <end position="798"/>
    </location>
</feature>
<dbReference type="InterPro" id="IPR056548">
    <property type="entry name" value="HEAT_Nup120"/>
</dbReference>
<evidence type="ECO:0000256" key="1">
    <source>
        <dbReference type="ARBA" id="ARBA00004123"/>
    </source>
</evidence>
<dbReference type="EMBL" id="MU839019">
    <property type="protein sequence ID" value="KAK1764617.1"/>
    <property type="molecule type" value="Genomic_DNA"/>
</dbReference>
<dbReference type="InterPro" id="IPR036322">
    <property type="entry name" value="WD40_repeat_dom_sf"/>
</dbReference>
<feature type="compositionally biased region" description="Polar residues" evidence="4">
    <location>
        <begin position="781"/>
        <end position="794"/>
    </location>
</feature>